<dbReference type="InterPro" id="IPR023213">
    <property type="entry name" value="CAT-like_dom_sf"/>
</dbReference>
<feature type="region of interest" description="Disordered" evidence="1">
    <location>
        <begin position="457"/>
        <end position="482"/>
    </location>
</feature>
<dbReference type="PANTHER" id="PTHR28037:SF1">
    <property type="entry name" value="ALCOHOL O-ACETYLTRANSFERASE 1-RELATED"/>
    <property type="match status" value="1"/>
</dbReference>
<dbReference type="Gene3D" id="3.30.559.30">
    <property type="entry name" value="Nonribosomal peptide synthetase, condensation domain"/>
    <property type="match status" value="1"/>
</dbReference>
<accession>A0A1B9GS20</accession>
<reference evidence="2 3" key="1">
    <citation type="submission" date="2013-07" db="EMBL/GenBank/DDBJ databases">
        <title>The Genome Sequence of Cryptococcus heveanensis BCC8398.</title>
        <authorList>
            <consortium name="The Broad Institute Genome Sequencing Platform"/>
            <person name="Cuomo C."/>
            <person name="Litvintseva A."/>
            <person name="Chen Y."/>
            <person name="Heitman J."/>
            <person name="Sun S."/>
            <person name="Springer D."/>
            <person name="Dromer F."/>
            <person name="Young S.K."/>
            <person name="Zeng Q."/>
            <person name="Gargeya S."/>
            <person name="Fitzgerald M."/>
            <person name="Abouelleil A."/>
            <person name="Alvarado L."/>
            <person name="Berlin A.M."/>
            <person name="Chapman S.B."/>
            <person name="Dewar J."/>
            <person name="Goldberg J."/>
            <person name="Griggs A."/>
            <person name="Gujja S."/>
            <person name="Hansen M."/>
            <person name="Howarth C."/>
            <person name="Imamovic A."/>
            <person name="Larimer J."/>
            <person name="McCowan C."/>
            <person name="Murphy C."/>
            <person name="Pearson M."/>
            <person name="Priest M."/>
            <person name="Roberts A."/>
            <person name="Saif S."/>
            <person name="Shea T."/>
            <person name="Sykes S."/>
            <person name="Wortman J."/>
            <person name="Nusbaum C."/>
            <person name="Birren B."/>
        </authorList>
    </citation>
    <scope>NUCLEOTIDE SEQUENCE [LARGE SCALE GENOMIC DNA]</scope>
    <source>
        <strain evidence="2 3">BCC8398</strain>
    </source>
</reference>
<dbReference type="EMBL" id="KI669504">
    <property type="protein sequence ID" value="OCF33645.1"/>
    <property type="molecule type" value="Genomic_DNA"/>
</dbReference>
<dbReference type="AlphaFoldDB" id="A0A1B9GS20"/>
<name>A0A1B9GS20_9TREE</name>
<sequence>MAALPLTPPYTPLTSSFSSEAASFSVQKDAYPVQGIAQQNVVAPLTPPDSPDGGWKASLSSEGRVRRTLSFGEEAEVDQPEGSKRKLSDNELSYYLPSRADGVNDMYLHHSLAAPQNKMTPTRMLYLWAYQLLRHPLLASKIDFRGYEDISFVAPRPASVVQALALAADRFAYLTDERDIIDSYLNGPRTLSNERLGYLVIKAGSASASALPDAKADYEVMLCATHYLGDGMALHTFMNEFYTLLGSDKTVNDISQLISSAIDGGSTSIPNSLEDRLPLVGDGGKFAQAVGAEEYKRSEARLIGGQSFASNKIKMDRQTVVPTISFDAAKTKAILGECKTNGVTIAHAVFALCNLAWAKRTKDREAPCLIYSALNLRPNMLPSPTASTDSFFHLAVGYFNIVLPTLLPSIPISDLFWHRARMTKSQTIKAVKSPFVVARSRETSVVRKQRAVKWAKIDDEEEERARQRTTPTISPSQNEKKPAISQKALMGLSMLGNLDGMYKHAAFPELELKSLTTGSRQRAGGLLLFAYTFAGKLWFSLGYDKNGFAPGEIEGFWAEVQALVEEVLI</sequence>
<dbReference type="Proteomes" id="UP000092666">
    <property type="component" value="Unassembled WGS sequence"/>
</dbReference>
<protein>
    <recommendedName>
        <fullName evidence="4">Condensation domain-containing protein</fullName>
    </recommendedName>
</protein>
<proteinExistence type="predicted"/>
<dbReference type="SUPFAM" id="SSF52777">
    <property type="entry name" value="CoA-dependent acyltransferases"/>
    <property type="match status" value="1"/>
</dbReference>
<dbReference type="PANTHER" id="PTHR28037">
    <property type="entry name" value="ALCOHOL O-ACETYLTRANSFERASE 1-RELATED"/>
    <property type="match status" value="1"/>
</dbReference>
<dbReference type="OrthoDB" id="3355480at2759"/>
<feature type="region of interest" description="Disordered" evidence="1">
    <location>
        <begin position="42"/>
        <end position="61"/>
    </location>
</feature>
<evidence type="ECO:0000313" key="3">
    <source>
        <dbReference type="Proteomes" id="UP000092666"/>
    </source>
</evidence>
<keyword evidence="3" id="KW-1185">Reference proteome</keyword>
<reference evidence="3" key="2">
    <citation type="submission" date="2013-12" db="EMBL/GenBank/DDBJ databases">
        <title>Evolution of pathogenesis and genome organization in the Tremellales.</title>
        <authorList>
            <person name="Cuomo C."/>
            <person name="Litvintseva A."/>
            <person name="Heitman J."/>
            <person name="Chen Y."/>
            <person name="Sun S."/>
            <person name="Springer D."/>
            <person name="Dromer F."/>
            <person name="Young S."/>
            <person name="Zeng Q."/>
            <person name="Chapman S."/>
            <person name="Gujja S."/>
            <person name="Saif S."/>
            <person name="Birren B."/>
        </authorList>
    </citation>
    <scope>NUCLEOTIDE SEQUENCE [LARGE SCALE GENOMIC DNA]</scope>
    <source>
        <strain evidence="3">BCC8398</strain>
    </source>
</reference>
<gene>
    <name evidence="2" type="ORF">I316_04719</name>
</gene>
<dbReference type="STRING" id="1296120.A0A1B9GS20"/>
<dbReference type="InterPro" id="IPR052058">
    <property type="entry name" value="Alcohol_O-acetyltransferase"/>
</dbReference>
<evidence type="ECO:0000313" key="2">
    <source>
        <dbReference type="EMBL" id="OCF33645.1"/>
    </source>
</evidence>
<organism evidence="2 3">
    <name type="scientific">Kwoniella heveanensis BCC8398</name>
    <dbReference type="NCBI Taxonomy" id="1296120"/>
    <lineage>
        <taxon>Eukaryota</taxon>
        <taxon>Fungi</taxon>
        <taxon>Dikarya</taxon>
        <taxon>Basidiomycota</taxon>
        <taxon>Agaricomycotina</taxon>
        <taxon>Tremellomycetes</taxon>
        <taxon>Tremellales</taxon>
        <taxon>Cryptococcaceae</taxon>
        <taxon>Kwoniella</taxon>
    </lineage>
</organism>
<feature type="compositionally biased region" description="Polar residues" evidence="1">
    <location>
        <begin position="468"/>
        <end position="477"/>
    </location>
</feature>
<evidence type="ECO:0008006" key="4">
    <source>
        <dbReference type="Google" id="ProtNLM"/>
    </source>
</evidence>
<evidence type="ECO:0000256" key="1">
    <source>
        <dbReference type="SAM" id="MobiDB-lite"/>
    </source>
</evidence>
<dbReference type="Gene3D" id="3.30.559.10">
    <property type="entry name" value="Chloramphenicol acetyltransferase-like domain"/>
    <property type="match status" value="1"/>
</dbReference>